<dbReference type="PANTHER" id="PTHR46428:SF1">
    <property type="entry name" value="KELCH DOMAIN-CONTAINING PROTEIN 10"/>
    <property type="match status" value="1"/>
</dbReference>
<evidence type="ECO:0000256" key="2">
    <source>
        <dbReference type="ARBA" id="ARBA00022737"/>
    </source>
</evidence>
<comment type="similarity">
    <text evidence="3">Belongs to the KLHDC10 family.</text>
</comment>
<protein>
    <recommendedName>
        <fullName evidence="4">Kelch domain-containing protein 10</fullName>
    </recommendedName>
</protein>
<dbReference type="EMBL" id="JAEAOA010001410">
    <property type="protein sequence ID" value="KAK3603759.1"/>
    <property type="molecule type" value="Genomic_DNA"/>
</dbReference>
<evidence type="ECO:0000256" key="1">
    <source>
        <dbReference type="ARBA" id="ARBA00022441"/>
    </source>
</evidence>
<dbReference type="Proteomes" id="UP001195483">
    <property type="component" value="Unassembled WGS sequence"/>
</dbReference>
<organism evidence="5 6">
    <name type="scientific">Potamilus streckersoni</name>
    <dbReference type="NCBI Taxonomy" id="2493646"/>
    <lineage>
        <taxon>Eukaryota</taxon>
        <taxon>Metazoa</taxon>
        <taxon>Spiralia</taxon>
        <taxon>Lophotrochozoa</taxon>
        <taxon>Mollusca</taxon>
        <taxon>Bivalvia</taxon>
        <taxon>Autobranchia</taxon>
        <taxon>Heteroconchia</taxon>
        <taxon>Palaeoheterodonta</taxon>
        <taxon>Unionida</taxon>
        <taxon>Unionoidea</taxon>
        <taxon>Unionidae</taxon>
        <taxon>Ambleminae</taxon>
        <taxon>Lampsilini</taxon>
        <taxon>Potamilus</taxon>
    </lineage>
</organism>
<evidence type="ECO:0000313" key="5">
    <source>
        <dbReference type="EMBL" id="KAK3603759.1"/>
    </source>
</evidence>
<dbReference type="Pfam" id="PF01344">
    <property type="entry name" value="Kelch_1"/>
    <property type="match status" value="1"/>
</dbReference>
<evidence type="ECO:0000256" key="3">
    <source>
        <dbReference type="ARBA" id="ARBA00038487"/>
    </source>
</evidence>
<reference evidence="5" key="2">
    <citation type="journal article" date="2021" name="Genome Biol. Evol.">
        <title>Developing a high-quality reference genome for a parasitic bivalve with doubly uniparental inheritance (Bivalvia: Unionida).</title>
        <authorList>
            <person name="Smith C.H."/>
        </authorList>
    </citation>
    <scope>NUCLEOTIDE SEQUENCE</scope>
    <source>
        <strain evidence="5">CHS0354</strain>
        <tissue evidence="5">Mantle</tissue>
    </source>
</reference>
<dbReference type="InterPro" id="IPR015915">
    <property type="entry name" value="Kelch-typ_b-propeller"/>
</dbReference>
<keyword evidence="2" id="KW-0677">Repeat</keyword>
<name>A0AAE0T4R9_9BIVA</name>
<dbReference type="Pfam" id="PF24681">
    <property type="entry name" value="Kelch_KLHDC2_KLHL20_DRC7"/>
    <property type="match status" value="1"/>
</dbReference>
<dbReference type="InterPro" id="IPR006652">
    <property type="entry name" value="Kelch_1"/>
</dbReference>
<sequence>MIIMSLEDDVNDDQNISGSGKFELISPKKKVSDETLPTRRSGHCTTSDESDLYLFGGFCPRDERNGVMENRVFAELWKFNFATEKWTQIESTDTPNTCASSCITIQNKQLFVYGGTSYPFGHIMSNTIRTLKIWRRPVGSSHCKRKKFSTSLAGLDAAGESKTSSNEASTFPATAAASCWYPIDTIPYYSSSYSGNSMPPRAYGQSMFFHEDNIYVFGGAVGYYSEPISDLHRLNLQTMEWKKLITSGNIPDGRYKQEIVVDETRFYVFGGGQLNYAHSLDKIFAYDFNRNHWEVLSTRPDVRTGQYPKSRCSFGLVHKDQHVFICGGRHYSDSIEHESLSDFWHFNLNKLQWTEISVQLPGPIYFQSTVASPTGYMYMYGGVISYGLRTSKLYKIRLPFLVPKLSELSWERVCQIFRKKKNFTRNDLVSVGVPWNFIDRLSVL</sequence>
<reference evidence="5" key="1">
    <citation type="journal article" date="2021" name="Genome Biol. Evol.">
        <title>A High-Quality Reference Genome for a Parasitic Bivalve with Doubly Uniparental Inheritance (Bivalvia: Unionida).</title>
        <authorList>
            <person name="Smith C.H."/>
        </authorList>
    </citation>
    <scope>NUCLEOTIDE SEQUENCE</scope>
    <source>
        <strain evidence="5">CHS0354</strain>
    </source>
</reference>
<gene>
    <name evidence="5" type="ORF">CHS0354_023375</name>
</gene>
<dbReference type="PANTHER" id="PTHR46428">
    <property type="entry name" value="KELCH DOMAIN-CONTAINING PROTEIN 10"/>
    <property type="match status" value="1"/>
</dbReference>
<reference evidence="5" key="3">
    <citation type="submission" date="2023-05" db="EMBL/GenBank/DDBJ databases">
        <authorList>
            <person name="Smith C.H."/>
        </authorList>
    </citation>
    <scope>NUCLEOTIDE SEQUENCE</scope>
    <source>
        <strain evidence="5">CHS0354</strain>
        <tissue evidence="5">Mantle</tissue>
    </source>
</reference>
<dbReference type="SUPFAM" id="SSF117281">
    <property type="entry name" value="Kelch motif"/>
    <property type="match status" value="2"/>
</dbReference>
<accession>A0AAE0T4R9</accession>
<keyword evidence="1" id="KW-0880">Kelch repeat</keyword>
<keyword evidence="6" id="KW-1185">Reference proteome</keyword>
<dbReference type="Gene3D" id="2.120.10.80">
    <property type="entry name" value="Kelch-type beta propeller"/>
    <property type="match status" value="3"/>
</dbReference>
<evidence type="ECO:0000313" key="6">
    <source>
        <dbReference type="Proteomes" id="UP001195483"/>
    </source>
</evidence>
<dbReference type="InterPro" id="IPR052125">
    <property type="entry name" value="KLHDC10"/>
</dbReference>
<proteinExistence type="inferred from homology"/>
<comment type="caution">
    <text evidence="5">The sequence shown here is derived from an EMBL/GenBank/DDBJ whole genome shotgun (WGS) entry which is preliminary data.</text>
</comment>
<evidence type="ECO:0000256" key="4">
    <source>
        <dbReference type="ARBA" id="ARBA00041041"/>
    </source>
</evidence>
<dbReference type="AlphaFoldDB" id="A0AAE0T4R9"/>
<dbReference type="GO" id="GO:0032874">
    <property type="term" value="P:positive regulation of stress-activated MAPK cascade"/>
    <property type="evidence" value="ECO:0007669"/>
    <property type="project" value="TreeGrafter"/>
</dbReference>